<name>A0ABU6RHT6_9FABA</name>
<feature type="compositionally biased region" description="Low complexity" evidence="1">
    <location>
        <begin position="45"/>
        <end position="76"/>
    </location>
</feature>
<feature type="compositionally biased region" description="Polar residues" evidence="1">
    <location>
        <begin position="77"/>
        <end position="96"/>
    </location>
</feature>
<evidence type="ECO:0000313" key="2">
    <source>
        <dbReference type="EMBL" id="MED6123611.1"/>
    </source>
</evidence>
<accession>A0ABU6RHT6</accession>
<gene>
    <name evidence="2" type="ORF">PIB30_050743</name>
</gene>
<feature type="region of interest" description="Disordered" evidence="1">
    <location>
        <begin position="1"/>
        <end position="104"/>
    </location>
</feature>
<comment type="caution">
    <text evidence="2">The sequence shown here is derived from an EMBL/GenBank/DDBJ whole genome shotgun (WGS) entry which is preliminary data.</text>
</comment>
<proteinExistence type="predicted"/>
<keyword evidence="3" id="KW-1185">Reference proteome</keyword>
<dbReference type="Proteomes" id="UP001341840">
    <property type="component" value="Unassembled WGS sequence"/>
</dbReference>
<organism evidence="2 3">
    <name type="scientific">Stylosanthes scabra</name>
    <dbReference type="NCBI Taxonomy" id="79078"/>
    <lineage>
        <taxon>Eukaryota</taxon>
        <taxon>Viridiplantae</taxon>
        <taxon>Streptophyta</taxon>
        <taxon>Embryophyta</taxon>
        <taxon>Tracheophyta</taxon>
        <taxon>Spermatophyta</taxon>
        <taxon>Magnoliopsida</taxon>
        <taxon>eudicotyledons</taxon>
        <taxon>Gunneridae</taxon>
        <taxon>Pentapetalae</taxon>
        <taxon>rosids</taxon>
        <taxon>fabids</taxon>
        <taxon>Fabales</taxon>
        <taxon>Fabaceae</taxon>
        <taxon>Papilionoideae</taxon>
        <taxon>50 kb inversion clade</taxon>
        <taxon>dalbergioids sensu lato</taxon>
        <taxon>Dalbergieae</taxon>
        <taxon>Pterocarpus clade</taxon>
        <taxon>Stylosanthes</taxon>
    </lineage>
</organism>
<sequence>MKMLTIETKSQNTISANNMPSNQAGPSNNPSDQGLVMQQHSINMPNQPQQQTSLTQQPMLPSQQRQQLQQLMGSQSNATNMQHPQMLGPQNNVGNMQQQQQRLQQRLRASGFLIEQQNVLDHQKQIYQSQRA</sequence>
<evidence type="ECO:0000313" key="3">
    <source>
        <dbReference type="Proteomes" id="UP001341840"/>
    </source>
</evidence>
<dbReference type="EMBL" id="JASCZI010030560">
    <property type="protein sequence ID" value="MED6123611.1"/>
    <property type="molecule type" value="Genomic_DNA"/>
</dbReference>
<evidence type="ECO:0000256" key="1">
    <source>
        <dbReference type="SAM" id="MobiDB-lite"/>
    </source>
</evidence>
<feature type="compositionally biased region" description="Polar residues" evidence="1">
    <location>
        <begin position="7"/>
        <end position="44"/>
    </location>
</feature>
<reference evidence="2 3" key="1">
    <citation type="journal article" date="2023" name="Plants (Basel)">
        <title>Bridging the Gap: Combining Genomics and Transcriptomics Approaches to Understand Stylosanthes scabra, an Orphan Legume from the Brazilian Caatinga.</title>
        <authorList>
            <person name="Ferreira-Neto J.R.C."/>
            <person name="da Silva M.D."/>
            <person name="Binneck E."/>
            <person name="de Melo N.F."/>
            <person name="da Silva R.H."/>
            <person name="de Melo A.L.T.M."/>
            <person name="Pandolfi V."/>
            <person name="Bustamante F.O."/>
            <person name="Brasileiro-Vidal A.C."/>
            <person name="Benko-Iseppon A.M."/>
        </authorList>
    </citation>
    <scope>NUCLEOTIDE SEQUENCE [LARGE SCALE GENOMIC DNA]</scope>
    <source>
        <tissue evidence="2">Leaves</tissue>
    </source>
</reference>
<protein>
    <submittedName>
        <fullName evidence="2">Uncharacterized protein</fullName>
    </submittedName>
</protein>